<evidence type="ECO:0000313" key="2">
    <source>
        <dbReference type="Proteomes" id="UP000661435"/>
    </source>
</evidence>
<comment type="caution">
    <text evidence="1">The sequence shown here is derived from an EMBL/GenBank/DDBJ whole genome shotgun (WGS) entry which is preliminary data.</text>
</comment>
<keyword evidence="2" id="KW-1185">Reference proteome</keyword>
<dbReference type="AlphaFoldDB" id="A0A8J6JI96"/>
<dbReference type="EMBL" id="JACOPP010000044">
    <property type="protein sequence ID" value="MBC5735179.1"/>
    <property type="molecule type" value="Genomic_DNA"/>
</dbReference>
<reference evidence="1" key="1">
    <citation type="submission" date="2020-08" db="EMBL/GenBank/DDBJ databases">
        <title>Genome public.</title>
        <authorList>
            <person name="Liu C."/>
            <person name="Sun Q."/>
        </authorList>
    </citation>
    <scope>NUCLEOTIDE SEQUENCE</scope>
    <source>
        <strain evidence="1">NSJ-51</strain>
    </source>
</reference>
<organism evidence="1 2">
    <name type="scientific">Lawsonibacter hominis</name>
    <dbReference type="NCBI Taxonomy" id="2763053"/>
    <lineage>
        <taxon>Bacteria</taxon>
        <taxon>Bacillati</taxon>
        <taxon>Bacillota</taxon>
        <taxon>Clostridia</taxon>
        <taxon>Eubacteriales</taxon>
        <taxon>Oscillospiraceae</taxon>
        <taxon>Lawsonibacter</taxon>
    </lineage>
</organism>
<protein>
    <submittedName>
        <fullName evidence="1">MarR family transcriptional regulator</fullName>
    </submittedName>
</protein>
<evidence type="ECO:0000313" key="1">
    <source>
        <dbReference type="EMBL" id="MBC5735179.1"/>
    </source>
</evidence>
<gene>
    <name evidence="1" type="ORF">H8S57_15855</name>
</gene>
<proteinExistence type="predicted"/>
<sequence>MKLLELIKIDNRFEKSVNLTLDLYVQDKIDGYIPTRSSVNVLDSYINEVRSFSGNRATVLIGPYGKGKSHLLLVLLSILSQTCQMSAINKLVQRISAVNPDAAAHINDVMENQGHFLPVLINAGGNSSLNQAFMRGLTSALTRDGLDDVIPDNYYTESVKMLQNWQQNFLDTYKAFQKKLGKEKIDSFIKKLESYDEKALEFFRAVYPELTSGGVFNPLIDNEVISVYQSVNRILREKYGYAGIYIIFDEFSKYIEGHTVEGFADDMKVLQDMCELCNASKDEQLHLTCVAHKSIKTYGSALPAEILNSFKGVEGRLKEVYFVVSSQNNYELISDAISKTPAFDNWAKGNQLYADLIEKTYALKAFSSLFTPEDYNEIVGKGCFPLTPVAAMLLLNLSEKIAQNERTIFTYIASKDSNGLARHIEKSTNDKFVGVDSVYNYFVPLFKEEVQIGIHHEWLKADYALSQIETAVEAAVIKSIAVIRMINNADEITASEKFITLATGLNKSDVQAALERLSDKKLIEFKTRTGAYEFKNNVGVDVEQAIADCVKKRFSKADPCSVLADVVKEKYILPKKHNQTFCMTRYFNFAYMTYAQYMNLKDLSYLTWPNRPDGVIVMMMPSEEIDRAAVEAHTKEIANPCLITCLPNTSATCDETAKYYLAVSSLHDNSAFIEDNLVIKKELEKLAEETVMALNEWVKDTYYPLQNIYGMDGPITIGPKGLNRLVSDICDTAYHFTPRINHELINRHEVTAQVAKARNTILDELLNGKDISKYDDGTSAESTIFRAVMVHTKNDENMRQVRTELEQFFAGCVNHKESFDVLVTRLTRAPYGMRRGVLPFYILDSLLRLENMPIIYLNKKEVVLDLETINNIVKHPKDYSLYVELETAQKAEYIHALETLFSDYSEYCREVDKKNRLAKISCMMQSWYRSLPQTSKTFGDPDHDGQDIKSIIAFRKLFTDIYLNPRDIIFERLPKIFKSATTTDTVAAVQMAKNEIDFHIRFVRNTAIKIIRNTFGFAEEADLQQSLLTWYDNLPEVAKNSIFSARASSLIEYVQAVDTGDADDIASKIVRKTTGMFIEDWKPGFESKFEDELKEAVDEVLSKKEDAVGTSQKILLMSDDGTPVEKFYDFNAENLSATATFFKNALEDMMEEYDGVLENNEKIGVLMDVIKKLMT</sequence>
<name>A0A8J6JI96_9FIRM</name>
<dbReference type="Proteomes" id="UP000661435">
    <property type="component" value="Unassembled WGS sequence"/>
</dbReference>
<dbReference type="RefSeq" id="WP_186908954.1">
    <property type="nucleotide sequence ID" value="NZ_JACOPP010000044.1"/>
</dbReference>
<accession>A0A8J6JI96</accession>